<dbReference type="AlphaFoldDB" id="A0AB35U534"/>
<dbReference type="PANTHER" id="PTHR34385:SF1">
    <property type="entry name" value="PEPTIDOGLYCAN L-ALANYL-D-GLUTAMATE ENDOPEPTIDASE CWLK"/>
    <property type="match status" value="1"/>
</dbReference>
<protein>
    <submittedName>
        <fullName evidence="3">M15 family metallopeptidase</fullName>
    </submittedName>
</protein>
<keyword evidence="1" id="KW-0812">Transmembrane</keyword>
<evidence type="ECO:0000313" key="3">
    <source>
        <dbReference type="EMBL" id="MDX8420643.1"/>
    </source>
</evidence>
<gene>
    <name evidence="3" type="ORF">MOZ60_11190</name>
</gene>
<dbReference type="SUPFAM" id="SSF55166">
    <property type="entry name" value="Hedgehog/DD-peptidase"/>
    <property type="match status" value="1"/>
</dbReference>
<dbReference type="GO" id="GO:0006508">
    <property type="term" value="P:proteolysis"/>
    <property type="evidence" value="ECO:0007669"/>
    <property type="project" value="InterPro"/>
</dbReference>
<dbReference type="InterPro" id="IPR052179">
    <property type="entry name" value="DD-CPase-like"/>
</dbReference>
<evidence type="ECO:0000313" key="4">
    <source>
        <dbReference type="Proteomes" id="UP001286174"/>
    </source>
</evidence>
<evidence type="ECO:0000259" key="2">
    <source>
        <dbReference type="Pfam" id="PF02557"/>
    </source>
</evidence>
<dbReference type="PANTHER" id="PTHR34385">
    <property type="entry name" value="D-ALANYL-D-ALANINE CARBOXYPEPTIDASE"/>
    <property type="match status" value="1"/>
</dbReference>
<keyword evidence="1" id="KW-1133">Transmembrane helix</keyword>
<dbReference type="InterPro" id="IPR009045">
    <property type="entry name" value="Zn_M74/Hedgehog-like"/>
</dbReference>
<comment type="caution">
    <text evidence="3">The sequence shown here is derived from an EMBL/GenBank/DDBJ whole genome shotgun (WGS) entry which is preliminary data.</text>
</comment>
<proteinExistence type="predicted"/>
<feature type="transmembrane region" description="Helical" evidence="1">
    <location>
        <begin position="12"/>
        <end position="35"/>
    </location>
</feature>
<dbReference type="GO" id="GO:0008233">
    <property type="term" value="F:peptidase activity"/>
    <property type="evidence" value="ECO:0007669"/>
    <property type="project" value="InterPro"/>
</dbReference>
<sequence>MKRSERRFYAKLYTVIVLCGLIVAGLLVLTLSGGAQRIRSAAAKKGTAATASLSSPHATASAVSTAVPAVVPTSTPTPTPVVTATPDTTSNDSLLKIVNRTSRLDQSYVPDDLVQVDVPSSRTIYLRHEAAQALEEMFAAARQDGVNLVLISGYRSYEDETELYNYYVGLYGKDHADIIDDMPGASEHQLGLAVDLGTSDGTCRLDECFDTTGESAWLAANAARYGWILRYPQNKQDVTGVIYSPWNYRYVGKDEAEKITASGLTMEEYFGE</sequence>
<dbReference type="Pfam" id="PF02557">
    <property type="entry name" value="VanY"/>
    <property type="match status" value="1"/>
</dbReference>
<organism evidence="3 4">
    <name type="scientific">Grylomicrobium aquisgranensis</name>
    <dbReference type="NCBI Taxonomy" id="2926318"/>
    <lineage>
        <taxon>Bacteria</taxon>
        <taxon>Bacillati</taxon>
        <taxon>Bacillota</taxon>
        <taxon>Erysipelotrichia</taxon>
        <taxon>Erysipelotrichales</taxon>
        <taxon>Erysipelotrichaceae</taxon>
        <taxon>Grylomicrobium</taxon>
    </lineage>
</organism>
<feature type="domain" description="D-alanyl-D-alanine carboxypeptidase-like core" evidence="2">
    <location>
        <begin position="124"/>
        <end position="253"/>
    </location>
</feature>
<dbReference type="EMBL" id="JALBUR010000058">
    <property type="protein sequence ID" value="MDX8420643.1"/>
    <property type="molecule type" value="Genomic_DNA"/>
</dbReference>
<dbReference type="InterPro" id="IPR058193">
    <property type="entry name" value="VanY/YodJ_core_dom"/>
</dbReference>
<dbReference type="RefSeq" id="WP_370596739.1">
    <property type="nucleotide sequence ID" value="NZ_JALBUR010000058.1"/>
</dbReference>
<dbReference type="Gene3D" id="3.30.1380.10">
    <property type="match status" value="1"/>
</dbReference>
<name>A0AB35U534_9FIRM</name>
<accession>A0AB35U534</accession>
<keyword evidence="1" id="KW-0472">Membrane</keyword>
<reference evidence="3 4" key="1">
    <citation type="submission" date="2022-03" db="EMBL/GenBank/DDBJ databases">
        <title>Novel taxa within the pig intestine.</title>
        <authorList>
            <person name="Wylensek D."/>
            <person name="Bishof K."/>
            <person name="Afrizal A."/>
            <person name="Clavel T."/>
        </authorList>
    </citation>
    <scope>NUCLEOTIDE SEQUENCE [LARGE SCALE GENOMIC DNA]</scope>
    <source>
        <strain evidence="3 4">CLA-KB-P133</strain>
    </source>
</reference>
<keyword evidence="4" id="KW-1185">Reference proteome</keyword>
<dbReference type="InterPro" id="IPR003709">
    <property type="entry name" value="VanY-like_core_dom"/>
</dbReference>
<dbReference type="CDD" id="cd14852">
    <property type="entry name" value="LD-carboxypeptidase"/>
    <property type="match status" value="1"/>
</dbReference>
<evidence type="ECO:0000256" key="1">
    <source>
        <dbReference type="SAM" id="Phobius"/>
    </source>
</evidence>
<dbReference type="Proteomes" id="UP001286174">
    <property type="component" value="Unassembled WGS sequence"/>
</dbReference>